<protein>
    <submittedName>
        <fullName evidence="5">HAD family hydrolase</fullName>
    </submittedName>
</protein>
<evidence type="ECO:0000313" key="6">
    <source>
        <dbReference type="Proteomes" id="UP000426246"/>
    </source>
</evidence>
<dbReference type="SUPFAM" id="SSF56784">
    <property type="entry name" value="HAD-like"/>
    <property type="match status" value="1"/>
</dbReference>
<dbReference type="NCBIfam" id="TIGR01662">
    <property type="entry name" value="HAD-SF-IIIA"/>
    <property type="match status" value="1"/>
</dbReference>
<dbReference type="PANTHER" id="PTHR46470:SF2">
    <property type="entry name" value="GLYCERALDEHYDE 3-PHOSPHATE PHOSPHATASE"/>
    <property type="match status" value="1"/>
</dbReference>
<dbReference type="SFLD" id="SFLDG01129">
    <property type="entry name" value="C1.5:_HAD__Beta-PGM__Phosphata"/>
    <property type="match status" value="1"/>
</dbReference>
<keyword evidence="4" id="KW-0460">Magnesium</keyword>
<keyword evidence="6" id="KW-1185">Reference proteome</keyword>
<dbReference type="PRINTS" id="PR00413">
    <property type="entry name" value="HADHALOGNASE"/>
</dbReference>
<accession>A0A6B8RMQ6</accession>
<dbReference type="InterPro" id="IPR041492">
    <property type="entry name" value="HAD_2"/>
</dbReference>
<dbReference type="GO" id="GO:0046872">
    <property type="term" value="F:metal ion binding"/>
    <property type="evidence" value="ECO:0007669"/>
    <property type="project" value="UniProtKB-KW"/>
</dbReference>
<dbReference type="GO" id="GO:0016791">
    <property type="term" value="F:phosphatase activity"/>
    <property type="evidence" value="ECO:0007669"/>
    <property type="project" value="TreeGrafter"/>
</dbReference>
<dbReference type="OrthoDB" id="25198at2"/>
<dbReference type="SFLD" id="SFLDS00003">
    <property type="entry name" value="Haloacid_Dehalogenase"/>
    <property type="match status" value="1"/>
</dbReference>
<dbReference type="InterPro" id="IPR051400">
    <property type="entry name" value="HAD-like_hydrolase"/>
</dbReference>
<evidence type="ECO:0000256" key="2">
    <source>
        <dbReference type="ARBA" id="ARBA00022723"/>
    </source>
</evidence>
<dbReference type="PANTHER" id="PTHR46470">
    <property type="entry name" value="N-ACYLNEURAMINATE-9-PHOSPHATASE"/>
    <property type="match status" value="1"/>
</dbReference>
<dbReference type="Gene3D" id="1.20.120.710">
    <property type="entry name" value="Haloacid dehalogenase hydrolase-like domain"/>
    <property type="match status" value="1"/>
</dbReference>
<name>A0A6B8RMQ6_9BACL</name>
<dbReference type="EMBL" id="CP034235">
    <property type="protein sequence ID" value="QGQ97580.1"/>
    <property type="molecule type" value="Genomic_DNA"/>
</dbReference>
<dbReference type="InterPro" id="IPR006439">
    <property type="entry name" value="HAD-SF_hydro_IA"/>
</dbReference>
<organism evidence="5 6">
    <name type="scientific">Paenibacillus psychroresistens</name>
    <dbReference type="NCBI Taxonomy" id="1778678"/>
    <lineage>
        <taxon>Bacteria</taxon>
        <taxon>Bacillati</taxon>
        <taxon>Bacillota</taxon>
        <taxon>Bacilli</taxon>
        <taxon>Bacillales</taxon>
        <taxon>Paenibacillaceae</taxon>
        <taxon>Paenibacillus</taxon>
    </lineage>
</organism>
<evidence type="ECO:0000256" key="1">
    <source>
        <dbReference type="ARBA" id="ARBA00001946"/>
    </source>
</evidence>
<dbReference type="NCBIfam" id="TIGR01549">
    <property type="entry name" value="HAD-SF-IA-v1"/>
    <property type="match status" value="1"/>
</dbReference>
<keyword evidence="3 5" id="KW-0378">Hydrolase</keyword>
<sequence>MTRLYSPELKKVIFFDMNRTLLDPQQSFRDSFHETLQEYTGRWQQNDAFSPEKVFQAYTEQWQKQRRAKKNTKVPLEQIRLACLTHAFQPLPIPNKERFLRTFWQQTKSKQDQSPRLFKDVRETLEQLSDKSYKLAIISNGSKPKQEQQLKLLKLQSLIPEQHLFSSQQGGVRKPNPQIFRHALQTLRIPAAQAIMVGDSWNNDIVGAVSSGMDAIWIRPLHNHKQSPQRKLGSRQVMIIRHFSELNSLL</sequence>
<dbReference type="Pfam" id="PF13419">
    <property type="entry name" value="HAD_2"/>
    <property type="match status" value="1"/>
</dbReference>
<dbReference type="KEGG" id="ppsc:EHS13_23165"/>
<dbReference type="Proteomes" id="UP000426246">
    <property type="component" value="Chromosome"/>
</dbReference>
<comment type="cofactor">
    <cofactor evidence="1">
        <name>Mg(2+)</name>
        <dbReference type="ChEBI" id="CHEBI:18420"/>
    </cofactor>
</comment>
<dbReference type="InterPro" id="IPR006549">
    <property type="entry name" value="HAD-SF_hydro_IIIA"/>
</dbReference>
<proteinExistence type="predicted"/>
<gene>
    <name evidence="5" type="ORF">EHS13_23165</name>
</gene>
<evidence type="ECO:0000256" key="3">
    <source>
        <dbReference type="ARBA" id="ARBA00022801"/>
    </source>
</evidence>
<dbReference type="AlphaFoldDB" id="A0A6B8RMQ6"/>
<keyword evidence="2" id="KW-0479">Metal-binding</keyword>
<dbReference type="GO" id="GO:0044281">
    <property type="term" value="P:small molecule metabolic process"/>
    <property type="evidence" value="ECO:0007669"/>
    <property type="project" value="UniProtKB-ARBA"/>
</dbReference>
<evidence type="ECO:0000313" key="5">
    <source>
        <dbReference type="EMBL" id="QGQ97580.1"/>
    </source>
</evidence>
<evidence type="ECO:0000256" key="4">
    <source>
        <dbReference type="ARBA" id="ARBA00022842"/>
    </source>
</evidence>
<dbReference type="Gene3D" id="3.40.50.1000">
    <property type="entry name" value="HAD superfamily/HAD-like"/>
    <property type="match status" value="1"/>
</dbReference>
<dbReference type="InterPro" id="IPR036412">
    <property type="entry name" value="HAD-like_sf"/>
</dbReference>
<dbReference type="RefSeq" id="WP_155702684.1">
    <property type="nucleotide sequence ID" value="NZ_CP034235.1"/>
</dbReference>
<dbReference type="InterPro" id="IPR023214">
    <property type="entry name" value="HAD_sf"/>
</dbReference>
<reference evidence="6" key="1">
    <citation type="submission" date="2018-11" db="EMBL/GenBank/DDBJ databases">
        <title>Complete genome sequence of Paenibacillus sp. ML311-T8.</title>
        <authorList>
            <person name="Nam Y.-D."/>
            <person name="Kang J."/>
            <person name="Chung W.-H."/>
            <person name="Park Y.S."/>
        </authorList>
    </citation>
    <scope>NUCLEOTIDE SEQUENCE [LARGE SCALE GENOMIC DNA]</scope>
    <source>
        <strain evidence="6">ML311-T8</strain>
    </source>
</reference>